<dbReference type="RefSeq" id="WP_184307966.1">
    <property type="nucleotide sequence ID" value="NZ_JACHXU010000023.1"/>
</dbReference>
<keyword evidence="2" id="KW-1185">Reference proteome</keyword>
<proteinExistence type="predicted"/>
<dbReference type="EMBL" id="JACHXU010000023">
    <property type="protein sequence ID" value="MBB3209383.1"/>
    <property type="molecule type" value="Genomic_DNA"/>
</dbReference>
<accession>A0A7W5E4E1</accession>
<dbReference type="Pfam" id="PF07585">
    <property type="entry name" value="BBP7"/>
    <property type="match status" value="1"/>
</dbReference>
<evidence type="ECO:0000313" key="1">
    <source>
        <dbReference type="EMBL" id="MBB3209383.1"/>
    </source>
</evidence>
<dbReference type="AlphaFoldDB" id="A0A7W5E4E1"/>
<evidence type="ECO:0000313" key="2">
    <source>
        <dbReference type="Proteomes" id="UP000536179"/>
    </source>
</evidence>
<protein>
    <submittedName>
        <fullName evidence="1">Uncharacterized protein</fullName>
    </submittedName>
</protein>
<dbReference type="Proteomes" id="UP000536179">
    <property type="component" value="Unassembled WGS sequence"/>
</dbReference>
<organism evidence="1 2">
    <name type="scientific">Aporhodopirellula rubra</name>
    <dbReference type="NCBI Taxonomy" id="980271"/>
    <lineage>
        <taxon>Bacteria</taxon>
        <taxon>Pseudomonadati</taxon>
        <taxon>Planctomycetota</taxon>
        <taxon>Planctomycetia</taxon>
        <taxon>Pirellulales</taxon>
        <taxon>Pirellulaceae</taxon>
        <taxon>Aporhodopirellula</taxon>
    </lineage>
</organism>
<comment type="caution">
    <text evidence="1">The sequence shown here is derived from an EMBL/GenBank/DDBJ whole genome shotgun (WGS) entry which is preliminary data.</text>
</comment>
<reference evidence="1 2" key="1">
    <citation type="submission" date="2020-08" db="EMBL/GenBank/DDBJ databases">
        <title>Genomic Encyclopedia of Type Strains, Phase III (KMG-III): the genomes of soil and plant-associated and newly described type strains.</title>
        <authorList>
            <person name="Whitman W."/>
        </authorList>
    </citation>
    <scope>NUCLEOTIDE SEQUENCE [LARGE SCALE GENOMIC DNA]</scope>
    <source>
        <strain evidence="1 2">CECT 8075</strain>
    </source>
</reference>
<gene>
    <name evidence="1" type="ORF">FHS27_005223</name>
</gene>
<name>A0A7W5E4E1_9BACT</name>
<sequence>MLDSNFLYRFIIESPMRIVRATVLIACVVFVTADLSAQDAADPYATSGYAPSGTGYGLPTTNIFTSPPTWLTSSQWSGSAPGYTGIPTIGSLIGVEPASRLWLRGEYLHWWTEGMQTPALATTSPDGTAQAEAGVLGFNNTTVLFGGSINDGSTAGLRLEGGFFLTPTAAFGIEGEYFSLAEQDDGFSGGTGRQILARPFYDTNADQETSQLIDYPGLVDGSLSIRSESNLRSFLIAGRASLCPTCGGNCVACRNTDRVDWIVGYRNVRLEDGLSFSETLESLDPGAPGTVQLSDRFHSKNEFNGLQLGVAYQANLKRIWLESLLRVAVGQNTQTVSISGQTAITEFGTTENYPGGLLAQQFNSGTYERDEFTMIPEIGLTLGVRIFDWMHATAGYTLVYLPAVVRAGDQIDTDVNPNLLAPPVDPLTGSRRPEFRYVESDYYAQGLSLGLQLQF</sequence>
<dbReference type="InterPro" id="IPR011446">
    <property type="entry name" value="BBP7"/>
</dbReference>